<dbReference type="Gene3D" id="3.30.9.10">
    <property type="entry name" value="D-Amino Acid Oxidase, subunit A, domain 2"/>
    <property type="match status" value="1"/>
</dbReference>
<dbReference type="Proteomes" id="UP000623608">
    <property type="component" value="Unassembled WGS sequence"/>
</dbReference>
<organism evidence="6 7">
    <name type="scientific">Paractinoplanes tereljensis</name>
    <dbReference type="NCBI Taxonomy" id="571912"/>
    <lineage>
        <taxon>Bacteria</taxon>
        <taxon>Bacillati</taxon>
        <taxon>Actinomycetota</taxon>
        <taxon>Actinomycetes</taxon>
        <taxon>Micromonosporales</taxon>
        <taxon>Micromonosporaceae</taxon>
        <taxon>Paractinoplanes</taxon>
    </lineage>
</organism>
<dbReference type="GO" id="GO:0050660">
    <property type="term" value="F:flavin adenine dinucleotide binding"/>
    <property type="evidence" value="ECO:0007669"/>
    <property type="project" value="InterPro"/>
</dbReference>
<evidence type="ECO:0000259" key="5">
    <source>
        <dbReference type="Pfam" id="PF01266"/>
    </source>
</evidence>
<dbReference type="PANTHER" id="PTHR10961">
    <property type="entry name" value="PEROXISOMAL SARCOSINE OXIDASE"/>
    <property type="match status" value="1"/>
</dbReference>
<keyword evidence="4" id="KW-0560">Oxidoreductase</keyword>
<dbReference type="Gene3D" id="3.50.50.60">
    <property type="entry name" value="FAD/NAD(P)-binding domain"/>
    <property type="match status" value="1"/>
</dbReference>
<reference evidence="6" key="1">
    <citation type="submission" date="2021-01" db="EMBL/GenBank/DDBJ databases">
        <title>Whole genome shotgun sequence of Actinoplanes tereljensis NBRC 105297.</title>
        <authorList>
            <person name="Komaki H."/>
            <person name="Tamura T."/>
        </authorList>
    </citation>
    <scope>NUCLEOTIDE SEQUENCE</scope>
    <source>
        <strain evidence="6">NBRC 105297</strain>
    </source>
</reference>
<proteinExistence type="predicted"/>
<evidence type="ECO:0000313" key="7">
    <source>
        <dbReference type="Proteomes" id="UP000623608"/>
    </source>
</evidence>
<dbReference type="PANTHER" id="PTHR10961:SF7">
    <property type="entry name" value="FAD DEPENDENT OXIDOREDUCTASE DOMAIN-CONTAINING PROTEIN"/>
    <property type="match status" value="1"/>
</dbReference>
<evidence type="ECO:0000256" key="1">
    <source>
        <dbReference type="ARBA" id="ARBA00001974"/>
    </source>
</evidence>
<evidence type="ECO:0000313" key="6">
    <source>
        <dbReference type="EMBL" id="GIF21809.1"/>
    </source>
</evidence>
<sequence>MTDVVVVGGGAMGSAAAWQLARRGLDVVLLEQFEAGHVRGASHGASRIFRLSYPDSVYIGLAREAQTRWRELEDVTDTQLLTVTGGVDHGDHPHLHLLADGLAANGVRRDWLTPAEAAERWPGIRFDTRALFHPDSGRLHADHAVAALQQAAAKEGAVVRHSTPVTSIEVRGEDSVVVHTDSGSYPARRVVAAVNAWASKLVGDLVPLPPLRVTQEQPAHFAPLLPEDGWPSFGHIFASADGIYGLATPGEGIKVGFHGIGPEVDPDHRDFTPEPNQLAALRDYARTWLPGVDADDFTPISCTYTTTPDSNFVLDRLGPVVVATGFSGHGFKFVPAIGRVLADLAVDGTRPDPRFTFAR</sequence>
<dbReference type="InterPro" id="IPR036188">
    <property type="entry name" value="FAD/NAD-bd_sf"/>
</dbReference>
<dbReference type="SUPFAM" id="SSF51905">
    <property type="entry name" value="FAD/NAD(P)-binding domain"/>
    <property type="match status" value="1"/>
</dbReference>
<keyword evidence="7" id="KW-1185">Reference proteome</keyword>
<comment type="cofactor">
    <cofactor evidence="1">
        <name>FAD</name>
        <dbReference type="ChEBI" id="CHEBI:57692"/>
    </cofactor>
</comment>
<name>A0A919NPR7_9ACTN</name>
<comment type="caution">
    <text evidence="6">The sequence shown here is derived from an EMBL/GenBank/DDBJ whole genome shotgun (WGS) entry which is preliminary data.</text>
</comment>
<feature type="domain" description="FAD dependent oxidoreductase" evidence="5">
    <location>
        <begin position="3"/>
        <end position="344"/>
    </location>
</feature>
<dbReference type="Pfam" id="PF01266">
    <property type="entry name" value="DAO"/>
    <property type="match status" value="1"/>
</dbReference>
<evidence type="ECO:0000256" key="2">
    <source>
        <dbReference type="ARBA" id="ARBA00022630"/>
    </source>
</evidence>
<accession>A0A919NPR7</accession>
<dbReference type="InterPro" id="IPR045170">
    <property type="entry name" value="MTOX"/>
</dbReference>
<dbReference type="EMBL" id="BOMY01000032">
    <property type="protein sequence ID" value="GIF21809.1"/>
    <property type="molecule type" value="Genomic_DNA"/>
</dbReference>
<dbReference type="GO" id="GO:0008115">
    <property type="term" value="F:sarcosine oxidase activity"/>
    <property type="evidence" value="ECO:0007669"/>
    <property type="project" value="TreeGrafter"/>
</dbReference>
<dbReference type="SUPFAM" id="SSF54373">
    <property type="entry name" value="FAD-linked reductases, C-terminal domain"/>
    <property type="match status" value="1"/>
</dbReference>
<dbReference type="InterPro" id="IPR006076">
    <property type="entry name" value="FAD-dep_OxRdtase"/>
</dbReference>
<dbReference type="AlphaFoldDB" id="A0A919NPR7"/>
<evidence type="ECO:0000256" key="4">
    <source>
        <dbReference type="ARBA" id="ARBA00023002"/>
    </source>
</evidence>
<keyword evidence="2" id="KW-0285">Flavoprotein</keyword>
<protein>
    <submittedName>
        <fullName evidence="6">N-methyltryptophan oxidase</fullName>
    </submittedName>
</protein>
<evidence type="ECO:0000256" key="3">
    <source>
        <dbReference type="ARBA" id="ARBA00022827"/>
    </source>
</evidence>
<gene>
    <name evidence="6" type="primary">solA_3</name>
    <name evidence="6" type="ORF">Ate02nite_45390</name>
</gene>
<dbReference type="RefSeq" id="WP_203808760.1">
    <property type="nucleotide sequence ID" value="NZ_BOMY01000032.1"/>
</dbReference>
<keyword evidence="3" id="KW-0274">FAD</keyword>